<protein>
    <recommendedName>
        <fullName evidence="3">C2H2-type domain-containing protein</fullName>
    </recommendedName>
</protein>
<dbReference type="InterPro" id="IPR013087">
    <property type="entry name" value="Znf_C2H2_type"/>
</dbReference>
<accession>A0A9Q3HL47</accession>
<feature type="region of interest" description="Disordered" evidence="2">
    <location>
        <begin position="125"/>
        <end position="147"/>
    </location>
</feature>
<sequence>MTTQLLWSLEVHNQGSVVQTPQISTNPTTSSLPQDEVAAGPSKTAATSSTQEKPTVPTKPKRTYTCSTCNNGKVFSRYSNYRRHLTTHLPPEMRQKFHCRIHGCTREYLSLQELKRHQKINHGLCEIAPESENSKSGDPSQRTPRVT</sequence>
<proteinExistence type="predicted"/>
<dbReference type="PROSITE" id="PS50157">
    <property type="entry name" value="ZINC_FINGER_C2H2_2"/>
    <property type="match status" value="1"/>
</dbReference>
<dbReference type="PROSITE" id="PS00028">
    <property type="entry name" value="ZINC_FINGER_C2H2_1"/>
    <property type="match status" value="1"/>
</dbReference>
<evidence type="ECO:0000256" key="1">
    <source>
        <dbReference type="PROSITE-ProRule" id="PRU00042"/>
    </source>
</evidence>
<evidence type="ECO:0000313" key="4">
    <source>
        <dbReference type="EMBL" id="MBW0508212.1"/>
    </source>
</evidence>
<feature type="domain" description="C2H2-type" evidence="3">
    <location>
        <begin position="64"/>
        <end position="93"/>
    </location>
</feature>
<feature type="compositionally biased region" description="Polar residues" evidence="2">
    <location>
        <begin position="134"/>
        <end position="147"/>
    </location>
</feature>
<keyword evidence="1" id="KW-0479">Metal-binding</keyword>
<evidence type="ECO:0000256" key="2">
    <source>
        <dbReference type="SAM" id="MobiDB-lite"/>
    </source>
</evidence>
<feature type="region of interest" description="Disordered" evidence="2">
    <location>
        <begin position="18"/>
        <end position="62"/>
    </location>
</feature>
<name>A0A9Q3HL47_9BASI</name>
<reference evidence="4" key="1">
    <citation type="submission" date="2021-03" db="EMBL/GenBank/DDBJ databases">
        <title>Draft genome sequence of rust myrtle Austropuccinia psidii MF-1, a brazilian biotype.</title>
        <authorList>
            <person name="Quecine M.C."/>
            <person name="Pachon D.M.R."/>
            <person name="Bonatelli M.L."/>
            <person name="Correr F.H."/>
            <person name="Franceschini L.M."/>
            <person name="Leite T.F."/>
            <person name="Margarido G.R.A."/>
            <person name="Almeida C.A."/>
            <person name="Ferrarezi J.A."/>
            <person name="Labate C.A."/>
        </authorList>
    </citation>
    <scope>NUCLEOTIDE SEQUENCE</scope>
    <source>
        <strain evidence="4">MF-1</strain>
    </source>
</reference>
<feature type="compositionally biased region" description="Polar residues" evidence="2">
    <location>
        <begin position="44"/>
        <end position="53"/>
    </location>
</feature>
<evidence type="ECO:0000259" key="3">
    <source>
        <dbReference type="PROSITE" id="PS50157"/>
    </source>
</evidence>
<dbReference type="Proteomes" id="UP000765509">
    <property type="component" value="Unassembled WGS sequence"/>
</dbReference>
<keyword evidence="1" id="KW-0863">Zinc-finger</keyword>
<organism evidence="4 5">
    <name type="scientific">Austropuccinia psidii MF-1</name>
    <dbReference type="NCBI Taxonomy" id="1389203"/>
    <lineage>
        <taxon>Eukaryota</taxon>
        <taxon>Fungi</taxon>
        <taxon>Dikarya</taxon>
        <taxon>Basidiomycota</taxon>
        <taxon>Pucciniomycotina</taxon>
        <taxon>Pucciniomycetes</taxon>
        <taxon>Pucciniales</taxon>
        <taxon>Sphaerophragmiaceae</taxon>
        <taxon>Austropuccinia</taxon>
    </lineage>
</organism>
<gene>
    <name evidence="4" type="ORF">O181_047927</name>
</gene>
<dbReference type="SMART" id="SM00355">
    <property type="entry name" value="ZnF_C2H2"/>
    <property type="match status" value="2"/>
</dbReference>
<dbReference type="GO" id="GO:0008270">
    <property type="term" value="F:zinc ion binding"/>
    <property type="evidence" value="ECO:0007669"/>
    <property type="project" value="UniProtKB-KW"/>
</dbReference>
<dbReference type="EMBL" id="AVOT02020197">
    <property type="protein sequence ID" value="MBW0508212.1"/>
    <property type="molecule type" value="Genomic_DNA"/>
</dbReference>
<keyword evidence="1" id="KW-0862">Zinc</keyword>
<comment type="caution">
    <text evidence="4">The sequence shown here is derived from an EMBL/GenBank/DDBJ whole genome shotgun (WGS) entry which is preliminary data.</text>
</comment>
<evidence type="ECO:0000313" key="5">
    <source>
        <dbReference type="Proteomes" id="UP000765509"/>
    </source>
</evidence>
<keyword evidence="5" id="KW-1185">Reference proteome</keyword>
<dbReference type="Gene3D" id="3.30.160.60">
    <property type="entry name" value="Classic Zinc Finger"/>
    <property type="match status" value="1"/>
</dbReference>
<dbReference type="OrthoDB" id="6365676at2759"/>
<dbReference type="AlphaFoldDB" id="A0A9Q3HL47"/>
<feature type="compositionally biased region" description="Polar residues" evidence="2">
    <location>
        <begin position="18"/>
        <end position="33"/>
    </location>
</feature>